<dbReference type="Proteomes" id="UP001500683">
    <property type="component" value="Unassembled WGS sequence"/>
</dbReference>
<organism evidence="1 2">
    <name type="scientific">Actinomadura miaoliensis</name>
    <dbReference type="NCBI Taxonomy" id="430685"/>
    <lineage>
        <taxon>Bacteria</taxon>
        <taxon>Bacillati</taxon>
        <taxon>Actinomycetota</taxon>
        <taxon>Actinomycetes</taxon>
        <taxon>Streptosporangiales</taxon>
        <taxon>Thermomonosporaceae</taxon>
        <taxon>Actinomadura</taxon>
    </lineage>
</organism>
<keyword evidence="2" id="KW-1185">Reference proteome</keyword>
<gene>
    <name evidence="1" type="ORF">GCM10022214_78160</name>
</gene>
<dbReference type="EMBL" id="BAAAZG010000061">
    <property type="protein sequence ID" value="GAA4101012.1"/>
    <property type="molecule type" value="Genomic_DNA"/>
</dbReference>
<protein>
    <submittedName>
        <fullName evidence="1">Uncharacterized protein</fullName>
    </submittedName>
</protein>
<sequence>MTYGSAEADAPSLIGEVCDGAVLVDLDRVGPGVADRGGGYRLSAFSREVEVVAVAEAEQDVLVDADAVGAGVAVEGPGFLQRGLGAPVVLVVA</sequence>
<reference evidence="2" key="1">
    <citation type="journal article" date="2019" name="Int. J. Syst. Evol. Microbiol.">
        <title>The Global Catalogue of Microorganisms (GCM) 10K type strain sequencing project: providing services to taxonomists for standard genome sequencing and annotation.</title>
        <authorList>
            <consortium name="The Broad Institute Genomics Platform"/>
            <consortium name="The Broad Institute Genome Sequencing Center for Infectious Disease"/>
            <person name="Wu L."/>
            <person name="Ma J."/>
        </authorList>
    </citation>
    <scope>NUCLEOTIDE SEQUENCE [LARGE SCALE GENOMIC DNA]</scope>
    <source>
        <strain evidence="2">JCM 16702</strain>
    </source>
</reference>
<evidence type="ECO:0000313" key="1">
    <source>
        <dbReference type="EMBL" id="GAA4101012.1"/>
    </source>
</evidence>
<proteinExistence type="predicted"/>
<evidence type="ECO:0000313" key="2">
    <source>
        <dbReference type="Proteomes" id="UP001500683"/>
    </source>
</evidence>
<comment type="caution">
    <text evidence="1">The sequence shown here is derived from an EMBL/GenBank/DDBJ whole genome shotgun (WGS) entry which is preliminary data.</text>
</comment>
<accession>A0ABP7X062</accession>
<name>A0ABP7X062_9ACTN</name>